<accession>A0A6G0W3X1</accession>
<keyword evidence="3" id="KW-1185">Reference proteome</keyword>
<evidence type="ECO:0000313" key="3">
    <source>
        <dbReference type="Proteomes" id="UP000481153"/>
    </source>
</evidence>
<name>A0A6G0W3X1_9STRA</name>
<comment type="caution">
    <text evidence="2">The sequence shown here is derived from an EMBL/GenBank/DDBJ whole genome shotgun (WGS) entry which is preliminary data.</text>
</comment>
<sequence length="507" mass="58417">MTKNEASGQANGQQNASLPRVDYIHVLIAKARQTPCSREECAYPFLYQEMANLCSDCSAFNCCDKCSKLILQLTRMSESHENLNATALSGESIEDMYDASFLDDIEGINDAYMVEDLENLNEDTALEGNQDENEDTTTQATANVSIAAQRQRLSRDTKKQLIRSFYERIEDLERHLKFVKAKYEREKQIDEYRAVILAAQAHIHKTMRINSNLKKKITGRRQLRSFLEDWAASKIPQRNRRSPMETILLPDDKGRRNGCIYMTNRALTLSREKYPRRKTVEEEVDDTIHVKLHLGEDAQGTCIDAFECQLQFTIDANFENVAKSWWFDLIESTPILRSTVVEKFGDNIMYVKQEHERLKYKRLLVAGVFLDDENDRITITQTGISLDERFPFREGETRSNGIQWIVFQHVTDRLTIVRWSILSYCPVSAHGPLSLYRMAEEMRCDVRVNDTEDTLLAKIQGTIERAVMGLKHQFITRCSRFKLEPSTMGSRDLPIESLSDFNVDLSA</sequence>
<feature type="coiled-coil region" evidence="1">
    <location>
        <begin position="162"/>
        <end position="189"/>
    </location>
</feature>
<proteinExistence type="predicted"/>
<dbReference type="Proteomes" id="UP000481153">
    <property type="component" value="Unassembled WGS sequence"/>
</dbReference>
<organism evidence="2 3">
    <name type="scientific">Aphanomyces euteiches</name>
    <dbReference type="NCBI Taxonomy" id="100861"/>
    <lineage>
        <taxon>Eukaryota</taxon>
        <taxon>Sar</taxon>
        <taxon>Stramenopiles</taxon>
        <taxon>Oomycota</taxon>
        <taxon>Saprolegniomycetes</taxon>
        <taxon>Saprolegniales</taxon>
        <taxon>Verrucalvaceae</taxon>
        <taxon>Aphanomyces</taxon>
    </lineage>
</organism>
<dbReference type="EMBL" id="VJMJ01000370">
    <property type="protein sequence ID" value="KAF0721699.1"/>
    <property type="molecule type" value="Genomic_DNA"/>
</dbReference>
<evidence type="ECO:0000256" key="1">
    <source>
        <dbReference type="SAM" id="Coils"/>
    </source>
</evidence>
<keyword evidence="1" id="KW-0175">Coiled coil</keyword>
<evidence type="ECO:0000313" key="2">
    <source>
        <dbReference type="EMBL" id="KAF0721699.1"/>
    </source>
</evidence>
<gene>
    <name evidence="2" type="ORF">Ae201684_018979</name>
</gene>
<dbReference type="VEuPathDB" id="FungiDB:AeMF1_017886"/>
<protein>
    <recommendedName>
        <fullName evidence="4">START domain-containing protein</fullName>
    </recommendedName>
</protein>
<reference evidence="2 3" key="1">
    <citation type="submission" date="2019-07" db="EMBL/GenBank/DDBJ databases">
        <title>Genomics analysis of Aphanomyces spp. identifies a new class of oomycete effector associated with host adaptation.</title>
        <authorList>
            <person name="Gaulin E."/>
        </authorList>
    </citation>
    <scope>NUCLEOTIDE SEQUENCE [LARGE SCALE GENOMIC DNA]</scope>
    <source>
        <strain evidence="2 3">ATCC 201684</strain>
    </source>
</reference>
<dbReference type="AlphaFoldDB" id="A0A6G0W3X1"/>
<evidence type="ECO:0008006" key="4">
    <source>
        <dbReference type="Google" id="ProtNLM"/>
    </source>
</evidence>